<protein>
    <recommendedName>
        <fullName evidence="5 18">Serine/threonine-protein kinase RIO1</fullName>
        <ecNumber evidence="4 18">2.7.11.1</ecNumber>
    </recommendedName>
</protein>
<dbReference type="Gene3D" id="3.30.200.20">
    <property type="entry name" value="Phosphorylase Kinase, domain 1"/>
    <property type="match status" value="1"/>
</dbReference>
<keyword evidence="10" id="KW-0479">Metal-binding</keyword>
<keyword evidence="22" id="KW-1185">Reference proteome</keyword>
<keyword evidence="11 18" id="KW-0547">Nucleotide-binding</keyword>
<evidence type="ECO:0000256" key="2">
    <source>
        <dbReference type="ARBA" id="ARBA00004496"/>
    </source>
</evidence>
<comment type="catalytic activity">
    <reaction evidence="16 18">
        <text>L-threonyl-[protein] + ATP = O-phospho-L-threonyl-[protein] + ADP + H(+)</text>
        <dbReference type="Rhea" id="RHEA:46608"/>
        <dbReference type="Rhea" id="RHEA-COMP:11060"/>
        <dbReference type="Rhea" id="RHEA-COMP:11605"/>
        <dbReference type="ChEBI" id="CHEBI:15378"/>
        <dbReference type="ChEBI" id="CHEBI:30013"/>
        <dbReference type="ChEBI" id="CHEBI:30616"/>
        <dbReference type="ChEBI" id="CHEBI:61977"/>
        <dbReference type="ChEBI" id="CHEBI:456216"/>
        <dbReference type="EC" id="2.7.11.1"/>
    </reaction>
</comment>
<dbReference type="InterPro" id="IPR051272">
    <property type="entry name" value="RIO-type_Ser/Thr_kinase"/>
</dbReference>
<dbReference type="InterPro" id="IPR011009">
    <property type="entry name" value="Kinase-like_dom_sf"/>
</dbReference>
<evidence type="ECO:0000256" key="8">
    <source>
        <dbReference type="ARBA" id="ARBA00022527"/>
    </source>
</evidence>
<evidence type="ECO:0000259" key="20">
    <source>
        <dbReference type="SMART" id="SM00090"/>
    </source>
</evidence>
<feature type="compositionally biased region" description="Acidic residues" evidence="19">
    <location>
        <begin position="415"/>
        <end position="464"/>
    </location>
</feature>
<dbReference type="PANTHER" id="PTHR45723">
    <property type="entry name" value="SERINE/THREONINE-PROTEIN KINASE RIO1"/>
    <property type="match status" value="1"/>
</dbReference>
<evidence type="ECO:0000256" key="12">
    <source>
        <dbReference type="ARBA" id="ARBA00022777"/>
    </source>
</evidence>
<dbReference type="InterPro" id="IPR018935">
    <property type="entry name" value="RIO_kinase_CS"/>
</dbReference>
<dbReference type="SUPFAM" id="SSF56112">
    <property type="entry name" value="Protein kinase-like (PK-like)"/>
    <property type="match status" value="1"/>
</dbReference>
<dbReference type="PROSITE" id="PS01245">
    <property type="entry name" value="RIO1"/>
    <property type="match status" value="1"/>
</dbReference>
<keyword evidence="7" id="KW-0690">Ribosome biogenesis</keyword>
<evidence type="ECO:0000256" key="13">
    <source>
        <dbReference type="ARBA" id="ARBA00022801"/>
    </source>
</evidence>
<proteinExistence type="inferred from homology"/>
<comment type="cofactor">
    <cofactor evidence="1">
        <name>Mg(2+)</name>
        <dbReference type="ChEBI" id="CHEBI:18420"/>
    </cofactor>
</comment>
<comment type="subcellular location">
    <subcellularLocation>
        <location evidence="2">Cytoplasm</location>
    </subcellularLocation>
</comment>
<gene>
    <name evidence="21" type="ORF">M0813_08846</name>
</gene>
<evidence type="ECO:0000256" key="16">
    <source>
        <dbReference type="ARBA" id="ARBA00047899"/>
    </source>
</evidence>
<comment type="catalytic activity">
    <reaction evidence="17 18">
        <text>L-seryl-[protein] + ATP = O-phospho-L-seryl-[protein] + ADP + H(+)</text>
        <dbReference type="Rhea" id="RHEA:17989"/>
        <dbReference type="Rhea" id="RHEA-COMP:9863"/>
        <dbReference type="Rhea" id="RHEA-COMP:11604"/>
        <dbReference type="ChEBI" id="CHEBI:15378"/>
        <dbReference type="ChEBI" id="CHEBI:29999"/>
        <dbReference type="ChEBI" id="CHEBI:30616"/>
        <dbReference type="ChEBI" id="CHEBI:83421"/>
        <dbReference type="ChEBI" id="CHEBI:456216"/>
        <dbReference type="EC" id="2.7.11.1"/>
    </reaction>
</comment>
<dbReference type="InterPro" id="IPR000687">
    <property type="entry name" value="RIO_kinase"/>
</dbReference>
<keyword evidence="12 18" id="KW-0418">Kinase</keyword>
<dbReference type="Gene3D" id="1.10.510.10">
    <property type="entry name" value="Transferase(Phosphotransferase) domain 1"/>
    <property type="match status" value="1"/>
</dbReference>
<dbReference type="Pfam" id="PF01163">
    <property type="entry name" value="RIO1"/>
    <property type="match status" value="1"/>
</dbReference>
<comment type="caution">
    <text evidence="21">The sequence shown here is derived from an EMBL/GenBank/DDBJ whole genome shotgun (WGS) entry which is preliminary data.</text>
</comment>
<evidence type="ECO:0000256" key="14">
    <source>
        <dbReference type="ARBA" id="ARBA00022840"/>
    </source>
</evidence>
<keyword evidence="6" id="KW-0963">Cytoplasm</keyword>
<dbReference type="EMBL" id="JAOAOG010000327">
    <property type="protein sequence ID" value="KAJ6228495.1"/>
    <property type="molecule type" value="Genomic_DNA"/>
</dbReference>
<evidence type="ECO:0000256" key="6">
    <source>
        <dbReference type="ARBA" id="ARBA00022490"/>
    </source>
</evidence>
<name>A0ABQ8X858_9EUKA</name>
<evidence type="ECO:0000256" key="19">
    <source>
        <dbReference type="SAM" id="MobiDB-lite"/>
    </source>
</evidence>
<evidence type="ECO:0000256" key="11">
    <source>
        <dbReference type="ARBA" id="ARBA00022741"/>
    </source>
</evidence>
<evidence type="ECO:0000256" key="5">
    <source>
        <dbReference type="ARBA" id="ARBA00016038"/>
    </source>
</evidence>
<dbReference type="EC" id="2.7.11.1" evidence="4 18"/>
<sequence>MSDENYYYEDEEDDFYLQNPKNYSKTEKSDPLKKFKNKVKFEKYVFEDELNVNFQDSVTNKVLIKQKENDKRKIRHKSKEDRATTEQVLDPRTRKILYKLMNKGVVTSIHGCLSTGKEANVYYAERNEKSLAIKIYKTSILVFKDRDRYVTGEFRWRSGYAKHNPRKMVSLWAEKEKRNLHRLNDAKIPSPIPYEVKSNVLVMDFIGKQSYPAPRLKDIKLKPRRYRKLYWQMIKIIRKMFVEAKLVHADLSEYNLLYMDKTIYVIDVSQSVERDHPNAFVFLRKDCFNINNFFNKKGVKTLTTKELFDFVISKSITEENEREFVKNLQKITKKRDKLTNEQLIQDEAFKEVYIPMRLDEVVDIERDLDDMKYGETENIHYQTVFGLDINSKEEGILKNIKKKINKKNKNKIQENDENEENEGNEEKEGNEEEEENEGEEGNEEEQGNEEEEENGGEEEKEQELEEKQYIRRKIVGSKEEIKNEKRRHKQQVKLQKKEKRKNKIKKGVKKRKQRVIQRKKKGHK</sequence>
<organism evidence="21 22">
    <name type="scientific">Anaeramoeba flamelloides</name>
    <dbReference type="NCBI Taxonomy" id="1746091"/>
    <lineage>
        <taxon>Eukaryota</taxon>
        <taxon>Metamonada</taxon>
        <taxon>Anaeramoebidae</taxon>
        <taxon>Anaeramoeba</taxon>
    </lineage>
</organism>
<evidence type="ECO:0000256" key="3">
    <source>
        <dbReference type="ARBA" id="ARBA00009196"/>
    </source>
</evidence>
<dbReference type="InterPro" id="IPR017407">
    <property type="entry name" value="Ser/Thr_kinase_Rio1"/>
</dbReference>
<dbReference type="PIRSF" id="PIRSF038147">
    <property type="entry name" value="Ser/Thr_PK_RIO1"/>
    <property type="match status" value="1"/>
</dbReference>
<comment type="similarity">
    <text evidence="3 18">Belongs to the protein kinase superfamily. RIO-type Ser/Thr kinase family.</text>
</comment>
<dbReference type="SMART" id="SM00090">
    <property type="entry name" value="RIO"/>
    <property type="match status" value="1"/>
</dbReference>
<evidence type="ECO:0000256" key="1">
    <source>
        <dbReference type="ARBA" id="ARBA00001946"/>
    </source>
</evidence>
<dbReference type="Proteomes" id="UP001150062">
    <property type="component" value="Unassembled WGS sequence"/>
</dbReference>
<evidence type="ECO:0000256" key="10">
    <source>
        <dbReference type="ARBA" id="ARBA00022723"/>
    </source>
</evidence>
<reference evidence="21" key="1">
    <citation type="submission" date="2022-08" db="EMBL/GenBank/DDBJ databases">
        <title>Novel sulfate-reducing endosymbionts in the free-living metamonad Anaeramoeba.</title>
        <authorList>
            <person name="Jerlstrom-Hultqvist J."/>
            <person name="Cepicka I."/>
            <person name="Gallot-Lavallee L."/>
            <person name="Salas-Leiva D."/>
            <person name="Curtis B.A."/>
            <person name="Zahonova K."/>
            <person name="Pipaliya S."/>
            <person name="Dacks J."/>
            <person name="Roger A.J."/>
        </authorList>
    </citation>
    <scope>NUCLEOTIDE SEQUENCE</scope>
    <source>
        <strain evidence="21">Schooner1</strain>
    </source>
</reference>
<dbReference type="InterPro" id="IPR018934">
    <property type="entry name" value="RIO_dom"/>
</dbReference>
<evidence type="ECO:0000256" key="4">
    <source>
        <dbReference type="ARBA" id="ARBA00012513"/>
    </source>
</evidence>
<accession>A0ABQ8X858</accession>
<feature type="domain" description="RIO kinase" evidence="20">
    <location>
        <begin position="78"/>
        <end position="313"/>
    </location>
</feature>
<dbReference type="GO" id="GO:0016301">
    <property type="term" value="F:kinase activity"/>
    <property type="evidence" value="ECO:0007669"/>
    <property type="project" value="UniProtKB-KW"/>
</dbReference>
<evidence type="ECO:0000313" key="21">
    <source>
        <dbReference type="EMBL" id="KAJ6228495.1"/>
    </source>
</evidence>
<keyword evidence="13" id="KW-0378">Hydrolase</keyword>
<feature type="compositionally biased region" description="Basic residues" evidence="19">
    <location>
        <begin position="484"/>
        <end position="524"/>
    </location>
</feature>
<keyword evidence="15" id="KW-0460">Magnesium</keyword>
<evidence type="ECO:0000256" key="7">
    <source>
        <dbReference type="ARBA" id="ARBA00022517"/>
    </source>
</evidence>
<dbReference type="CDD" id="cd05147">
    <property type="entry name" value="RIO1_euk"/>
    <property type="match status" value="1"/>
</dbReference>
<keyword evidence="9 18" id="KW-0808">Transferase</keyword>
<keyword evidence="14 18" id="KW-0067">ATP-binding</keyword>
<feature type="region of interest" description="Disordered" evidence="19">
    <location>
        <begin position="406"/>
        <end position="524"/>
    </location>
</feature>
<evidence type="ECO:0000256" key="9">
    <source>
        <dbReference type="ARBA" id="ARBA00022679"/>
    </source>
</evidence>
<keyword evidence="8 18" id="KW-0723">Serine/threonine-protein kinase</keyword>
<evidence type="ECO:0000313" key="22">
    <source>
        <dbReference type="Proteomes" id="UP001150062"/>
    </source>
</evidence>
<evidence type="ECO:0000256" key="17">
    <source>
        <dbReference type="ARBA" id="ARBA00048679"/>
    </source>
</evidence>
<evidence type="ECO:0000256" key="15">
    <source>
        <dbReference type="ARBA" id="ARBA00022842"/>
    </source>
</evidence>
<evidence type="ECO:0000256" key="18">
    <source>
        <dbReference type="PIRNR" id="PIRNR038147"/>
    </source>
</evidence>